<organism evidence="1 2">
    <name type="scientific">Flexibacter flexilis DSM 6793</name>
    <dbReference type="NCBI Taxonomy" id="927664"/>
    <lineage>
        <taxon>Bacteria</taxon>
        <taxon>Pseudomonadati</taxon>
        <taxon>Bacteroidota</taxon>
        <taxon>Cytophagia</taxon>
        <taxon>Cytophagales</taxon>
        <taxon>Flexibacteraceae</taxon>
        <taxon>Flexibacter</taxon>
    </lineage>
</organism>
<sequence length="52" mass="6307">MSYLHVFGIFWILQRNSEQDACRNIAVYLNFRSNKRNKFRLYRVTTHVKKGS</sequence>
<dbReference type="Proteomes" id="UP000199514">
    <property type="component" value="Unassembled WGS sequence"/>
</dbReference>
<dbReference type="STRING" id="927664.SAMN05421780_105150"/>
<accession>A0A1I1J552</accession>
<protein>
    <submittedName>
        <fullName evidence="1">Uncharacterized protein</fullName>
    </submittedName>
</protein>
<proteinExistence type="predicted"/>
<dbReference type="AlphaFoldDB" id="A0A1I1J552"/>
<gene>
    <name evidence="1" type="ORF">SAMN05421780_105150</name>
</gene>
<evidence type="ECO:0000313" key="2">
    <source>
        <dbReference type="Proteomes" id="UP000199514"/>
    </source>
</evidence>
<dbReference type="EMBL" id="FOLE01000005">
    <property type="protein sequence ID" value="SFC41738.1"/>
    <property type="molecule type" value="Genomic_DNA"/>
</dbReference>
<reference evidence="1 2" key="1">
    <citation type="submission" date="2016-10" db="EMBL/GenBank/DDBJ databases">
        <authorList>
            <person name="de Groot N.N."/>
        </authorList>
    </citation>
    <scope>NUCLEOTIDE SEQUENCE [LARGE SCALE GENOMIC DNA]</scope>
    <source>
        <strain evidence="1 2">DSM 6793</strain>
    </source>
</reference>
<evidence type="ECO:0000313" key="1">
    <source>
        <dbReference type="EMBL" id="SFC41738.1"/>
    </source>
</evidence>
<keyword evidence="2" id="KW-1185">Reference proteome</keyword>
<name>A0A1I1J552_9BACT</name>